<keyword evidence="2" id="KW-1185">Reference proteome</keyword>
<name>A0ACC2T632_9FUNG</name>
<protein>
    <submittedName>
        <fullName evidence="1">Uncharacterized protein</fullName>
    </submittedName>
</protein>
<gene>
    <name evidence="1" type="ORF">DSO57_1013634</name>
</gene>
<dbReference type="EMBL" id="QTSX02003601">
    <property type="protein sequence ID" value="KAJ9069921.1"/>
    <property type="molecule type" value="Genomic_DNA"/>
</dbReference>
<comment type="caution">
    <text evidence="1">The sequence shown here is derived from an EMBL/GenBank/DDBJ whole genome shotgun (WGS) entry which is preliminary data.</text>
</comment>
<proteinExistence type="predicted"/>
<accession>A0ACC2T632</accession>
<evidence type="ECO:0000313" key="1">
    <source>
        <dbReference type="EMBL" id="KAJ9069921.1"/>
    </source>
</evidence>
<evidence type="ECO:0000313" key="2">
    <source>
        <dbReference type="Proteomes" id="UP001165960"/>
    </source>
</evidence>
<reference evidence="1" key="1">
    <citation type="submission" date="2022-04" db="EMBL/GenBank/DDBJ databases">
        <title>Genome of the entomopathogenic fungus Entomophthora muscae.</title>
        <authorList>
            <person name="Elya C."/>
            <person name="Lovett B.R."/>
            <person name="Lee E."/>
            <person name="Macias A.M."/>
            <person name="Hajek A.E."/>
            <person name="De Bivort B.L."/>
            <person name="Kasson M.T."/>
            <person name="De Fine Licht H.H."/>
            <person name="Stajich J.E."/>
        </authorList>
    </citation>
    <scope>NUCLEOTIDE SEQUENCE</scope>
    <source>
        <strain evidence="1">Berkeley</strain>
    </source>
</reference>
<organism evidence="1 2">
    <name type="scientific">Entomophthora muscae</name>
    <dbReference type="NCBI Taxonomy" id="34485"/>
    <lineage>
        <taxon>Eukaryota</taxon>
        <taxon>Fungi</taxon>
        <taxon>Fungi incertae sedis</taxon>
        <taxon>Zoopagomycota</taxon>
        <taxon>Entomophthoromycotina</taxon>
        <taxon>Entomophthoromycetes</taxon>
        <taxon>Entomophthorales</taxon>
        <taxon>Entomophthoraceae</taxon>
        <taxon>Entomophthora</taxon>
    </lineage>
</organism>
<sequence length="571" mass="62185">MATPQQETFLPIPKGDISEGYVIYQDQLVLTSVYNQLRLRQRDASITPPELYLSQRMLNLQLESFAGGVKGADIVSWLQSTKTRLCICQVPESMWVATASGCLTGPAAVWFTNWASQEFDVTWATFRVAAKSQYSETFSPIILGTPLLAIKQTGSVPEYLAAWQQALAAAPKAVTNGNAMLLTLIINGLKPHICKWVPVGRCTSIYNCYKAIVEASNQASMGFCRTNNAPPQPRSAPNNDQSQVGRRQPRQQESATKRPRKGGAPASANQGPGKSLGVVATRGLTTPTNPSSQSLLAKNPHNYNLHEVETLDVFQVHSNDPMLQAAHSSNKVTHLSYPFRFRGNTHKLLVDTRADHTMVDQAFADSQQLDWVPSRFKAVRVADSRRVAITHETVPVRNAFLDILDNTLSLPTVSEWLAPSFSLDSAKKVGLVGNICSWLPELELETSSKSLFTSTKLKPRTELSSNNVTLNSTTVSLNSNQSLPPKFDCNQSSVINNNSIPLVVAPGDVGIKYEADTVLGLVSGPLASTPSSKAVKISPGPPVFCGEKIIIQAIPNNDLPEVKGQYHNIEV</sequence>
<dbReference type="Proteomes" id="UP001165960">
    <property type="component" value="Unassembled WGS sequence"/>
</dbReference>